<dbReference type="OrthoDB" id="7860011at2"/>
<name>A0A4D7B6P5_9HYPH</name>
<sequence length="103" mass="11718">MLIARWQIDAKFGQKQTVIDMLHRWERDIGSTAGIDKMDIKILTGSIGAREATVEVNHTVENLAQLETFFEAIGKNDAHKQWGKDLEPHVVSGSSRWNIYRVV</sequence>
<gene>
    <name evidence="1" type="ORF">E8M01_18630</name>
</gene>
<evidence type="ECO:0000313" key="1">
    <source>
        <dbReference type="EMBL" id="QCI66048.1"/>
    </source>
</evidence>
<keyword evidence="2" id="KW-1185">Reference proteome</keyword>
<dbReference type="Proteomes" id="UP000298781">
    <property type="component" value="Chromosome"/>
</dbReference>
<dbReference type="AlphaFoldDB" id="A0A4D7B6P5"/>
<dbReference type="KEGG" id="pstg:E8M01_18630"/>
<protein>
    <submittedName>
        <fullName evidence="1">Uncharacterized protein</fullName>
    </submittedName>
</protein>
<dbReference type="EMBL" id="CP039690">
    <property type="protein sequence ID" value="QCI66048.1"/>
    <property type="molecule type" value="Genomic_DNA"/>
</dbReference>
<reference evidence="1 2" key="1">
    <citation type="submission" date="2019-04" db="EMBL/GenBank/DDBJ databases">
        <title>Phreatobacter aquaticus sp. nov.</title>
        <authorList>
            <person name="Choi A."/>
        </authorList>
    </citation>
    <scope>NUCLEOTIDE SEQUENCE [LARGE SCALE GENOMIC DNA]</scope>
    <source>
        <strain evidence="1 2">KCTC 52518</strain>
    </source>
</reference>
<dbReference type="RefSeq" id="WP_136961494.1">
    <property type="nucleotide sequence ID" value="NZ_CP039690.1"/>
</dbReference>
<organism evidence="1 2">
    <name type="scientific">Phreatobacter stygius</name>
    <dbReference type="NCBI Taxonomy" id="1940610"/>
    <lineage>
        <taxon>Bacteria</taxon>
        <taxon>Pseudomonadati</taxon>
        <taxon>Pseudomonadota</taxon>
        <taxon>Alphaproteobacteria</taxon>
        <taxon>Hyphomicrobiales</taxon>
        <taxon>Phreatobacteraceae</taxon>
        <taxon>Phreatobacter</taxon>
    </lineage>
</organism>
<accession>A0A4D7B6P5</accession>
<evidence type="ECO:0000313" key="2">
    <source>
        <dbReference type="Proteomes" id="UP000298781"/>
    </source>
</evidence>
<proteinExistence type="predicted"/>